<dbReference type="InterPro" id="IPR002474">
    <property type="entry name" value="CarbamoylP_synth_ssu_N"/>
</dbReference>
<dbReference type="InterPro" id="IPR036480">
    <property type="entry name" value="CarbP_synth_ssu_N_sf"/>
</dbReference>
<evidence type="ECO:0000256" key="10">
    <source>
        <dbReference type="ARBA" id="ARBA00048816"/>
    </source>
</evidence>
<dbReference type="EMBL" id="KX284721">
    <property type="protein sequence ID" value="ASK39546.1"/>
    <property type="molecule type" value="Genomic_DNA"/>
</dbReference>
<dbReference type="PANTHER" id="PTHR43418">
    <property type="entry name" value="MULTIFUNCTIONAL TRYPTOPHAN BIOSYNTHESIS PROTEIN-RELATED"/>
    <property type="match status" value="1"/>
</dbReference>
<feature type="binding site" evidence="12">
    <location>
        <position position="241"/>
    </location>
    <ligand>
        <name>L-glutamine</name>
        <dbReference type="ChEBI" id="CHEBI:58359"/>
    </ligand>
</feature>
<feature type="binding site" evidence="12">
    <location>
        <position position="273"/>
    </location>
    <ligand>
        <name>L-glutamine</name>
        <dbReference type="ChEBI" id="CHEBI:58359"/>
    </ligand>
</feature>
<evidence type="ECO:0000256" key="3">
    <source>
        <dbReference type="ARBA" id="ARBA00007800"/>
    </source>
</evidence>
<dbReference type="SUPFAM" id="SSF52021">
    <property type="entry name" value="Carbamoyl phosphate synthetase, small subunit N-terminal domain"/>
    <property type="match status" value="1"/>
</dbReference>
<gene>
    <name evidence="12 14" type="primary">carA</name>
    <name evidence="14" type="ORF">Eryt_086</name>
</gene>
<evidence type="ECO:0000313" key="14">
    <source>
        <dbReference type="EMBL" id="ASK39546.1"/>
    </source>
</evidence>
<dbReference type="PRINTS" id="PR00097">
    <property type="entry name" value="ANTSNTHASEII"/>
</dbReference>
<feature type="region of interest" description="CPSase" evidence="12">
    <location>
        <begin position="1"/>
        <end position="180"/>
    </location>
</feature>
<evidence type="ECO:0000256" key="12">
    <source>
        <dbReference type="HAMAP-Rule" id="MF_01209"/>
    </source>
</evidence>
<geneLocation type="plastid" evidence="14"/>
<dbReference type="EC" id="6.3.5.5" evidence="12"/>
<proteinExistence type="inferred from homology"/>
<evidence type="ECO:0000256" key="2">
    <source>
        <dbReference type="ARBA" id="ARBA00005077"/>
    </source>
</evidence>
<accession>A0A220T078</accession>
<dbReference type="SUPFAM" id="SSF52317">
    <property type="entry name" value="Class I glutamine amidotransferase-like"/>
    <property type="match status" value="1"/>
</dbReference>
<protein>
    <recommendedName>
        <fullName evidence="12">Carbamoyl phosphate synthase small chain</fullName>
        <ecNumber evidence="12">6.3.5.5</ecNumber>
    </recommendedName>
    <alternativeName>
        <fullName evidence="12">Carbamoyl phosphate synthetase glutamine chain</fullName>
    </alternativeName>
</protein>
<dbReference type="GO" id="GO:0006207">
    <property type="term" value="P:'de novo' pyrimidine nucleobase biosynthetic process"/>
    <property type="evidence" value="ECO:0007669"/>
    <property type="project" value="InterPro"/>
</dbReference>
<dbReference type="GO" id="GO:0004359">
    <property type="term" value="F:glutaminase activity"/>
    <property type="evidence" value="ECO:0007669"/>
    <property type="project" value="RHEA"/>
</dbReference>
<feature type="binding site" evidence="12">
    <location>
        <position position="309"/>
    </location>
    <ligand>
        <name>L-glutamine</name>
        <dbReference type="ChEBI" id="CHEBI:58359"/>
    </ligand>
</feature>
<evidence type="ECO:0000256" key="1">
    <source>
        <dbReference type="ARBA" id="ARBA00004812"/>
    </source>
</evidence>
<dbReference type="NCBIfam" id="TIGR01368">
    <property type="entry name" value="CPSaseIIsmall"/>
    <property type="match status" value="1"/>
</dbReference>
<dbReference type="RefSeq" id="YP_009407718.1">
    <property type="nucleotide sequence ID" value="NC_031176.2"/>
</dbReference>
<feature type="binding site" evidence="12">
    <location>
        <position position="48"/>
    </location>
    <ligand>
        <name>L-glutamine</name>
        <dbReference type="ChEBI" id="CHEBI:58359"/>
    </ligand>
</feature>
<dbReference type="InterPro" id="IPR006274">
    <property type="entry name" value="CarbamoylP_synth_ssu"/>
</dbReference>
<dbReference type="UniPathway" id="UPA00068">
    <property type="reaction ID" value="UER00171"/>
</dbReference>
<keyword evidence="12" id="KW-0028">Amino-acid biosynthesis</keyword>
<dbReference type="HAMAP" id="MF_01209">
    <property type="entry name" value="CPSase_S_chain"/>
    <property type="match status" value="1"/>
</dbReference>
<dbReference type="GeneID" id="33865555"/>
<comment type="pathway">
    <text evidence="2 12">Amino-acid biosynthesis; L-arginine biosynthesis; carbamoyl phosphate from bicarbonate: step 1/1.</text>
</comment>
<feature type="active site" evidence="12">
    <location>
        <position position="356"/>
    </location>
</feature>
<keyword evidence="4 12" id="KW-0436">Ligase</keyword>
<evidence type="ECO:0000256" key="9">
    <source>
        <dbReference type="ARBA" id="ARBA00044031"/>
    </source>
</evidence>
<dbReference type="PANTHER" id="PTHR43418:SF7">
    <property type="entry name" value="CARBAMOYL-PHOSPHATE SYNTHASE SMALL CHAIN"/>
    <property type="match status" value="1"/>
</dbReference>
<dbReference type="FunFam" id="3.50.30.20:FF:000001">
    <property type="entry name" value="Carbamoyl-phosphate synthase small chain"/>
    <property type="match status" value="1"/>
</dbReference>
<dbReference type="InterPro" id="IPR029062">
    <property type="entry name" value="Class_I_gatase-like"/>
</dbReference>
<dbReference type="GO" id="GO:0044205">
    <property type="term" value="P:'de novo' UMP biosynthetic process"/>
    <property type="evidence" value="ECO:0007669"/>
    <property type="project" value="UniProtKB-UniRule"/>
</dbReference>
<reference evidence="14" key="1">
    <citation type="journal article" date="2016" name="BMC Biol.">
        <title>Parallel evolution of highly conserved plastid genome architecture in red seaweeds and seed plants.</title>
        <authorList>
            <person name="Lee J."/>
            <person name="Cho C.H."/>
            <person name="Park S.I."/>
            <person name="Choi J.W."/>
            <person name="Song H.S."/>
            <person name="West J.A."/>
            <person name="Bhattacharya D."/>
            <person name="Yoon H.S."/>
        </authorList>
    </citation>
    <scope>NUCLEOTIDE SEQUENCE</scope>
</reference>
<dbReference type="Gene3D" id="3.50.30.20">
    <property type="entry name" value="Carbamoyl-phosphate synthase small subunit, N-terminal domain"/>
    <property type="match status" value="1"/>
</dbReference>
<evidence type="ECO:0000256" key="5">
    <source>
        <dbReference type="ARBA" id="ARBA00022741"/>
    </source>
</evidence>
<evidence type="ECO:0000256" key="6">
    <source>
        <dbReference type="ARBA" id="ARBA00022840"/>
    </source>
</evidence>
<sequence>MNFIPALLVLEDGTHYKGWSVNKSSTSIGEVVFNTGMTGYQEIITDPSYSNQIVVFTYPEIGNTGVNKEDCESQNISVRGIVTRNFSQKSYSWRQNCPLDLYLKNHDISSIFGIDTRSLTKHLRKCGSMNGGISNEILDPKQLLQKIQKAPSMTGLDLISSNTTKFGFSWFGHSIEMWDYIRKEHKLAQKVLRVIVIDFGIKFNILRRLFTYGCNVIVLPANVSLDTIIAYKPDGILLSNGPGDPSSAQEAIALVKGLTIAKLPVFGICMGHQILSSSLSFSTSKLKFGHRGLNHPTGILQKVEITSQNHGFVVNSTSEILNSTVIQLTHYNLNDDTIAGLAHKIDPLFSVQYHPEASPGPHDSDYLFYYFICLIKQFQIVN</sequence>
<keyword evidence="8 12" id="KW-0665">Pyrimidine biosynthesis</keyword>
<dbReference type="NCBIfam" id="NF009475">
    <property type="entry name" value="PRK12838.1"/>
    <property type="match status" value="1"/>
</dbReference>
<feature type="binding site" evidence="12">
    <location>
        <position position="270"/>
    </location>
    <ligand>
        <name>L-glutamine</name>
        <dbReference type="ChEBI" id="CHEBI:58359"/>
    </ligand>
</feature>
<dbReference type="CDD" id="cd01744">
    <property type="entry name" value="GATase1_CPSase"/>
    <property type="match status" value="1"/>
</dbReference>
<dbReference type="Gene3D" id="3.40.50.880">
    <property type="match status" value="1"/>
</dbReference>
<evidence type="ECO:0000256" key="7">
    <source>
        <dbReference type="ARBA" id="ARBA00022962"/>
    </source>
</evidence>
<dbReference type="GO" id="GO:0006541">
    <property type="term" value="P:glutamine metabolic process"/>
    <property type="evidence" value="ECO:0007669"/>
    <property type="project" value="InterPro"/>
</dbReference>
<comment type="catalytic activity">
    <reaction evidence="11 12">
        <text>L-glutamine + H2O = L-glutamate + NH4(+)</text>
        <dbReference type="Rhea" id="RHEA:15889"/>
        <dbReference type="ChEBI" id="CHEBI:15377"/>
        <dbReference type="ChEBI" id="CHEBI:28938"/>
        <dbReference type="ChEBI" id="CHEBI:29985"/>
        <dbReference type="ChEBI" id="CHEBI:58359"/>
    </reaction>
</comment>
<feature type="binding site" evidence="12">
    <location>
        <position position="243"/>
    </location>
    <ligand>
        <name>L-glutamine</name>
        <dbReference type="ChEBI" id="CHEBI:58359"/>
    </ligand>
</feature>
<keyword evidence="6 12" id="KW-0067">ATP-binding</keyword>
<keyword evidence="5 12" id="KW-0547">Nucleotide-binding</keyword>
<feature type="binding site" evidence="12">
    <location>
        <position position="311"/>
    </location>
    <ligand>
        <name>L-glutamine</name>
        <dbReference type="ChEBI" id="CHEBI:58359"/>
    </ligand>
</feature>
<feature type="domain" description="Carbamoyl-phosphate synthase small subunit N-terminal" evidence="13">
    <location>
        <begin position="4"/>
        <end position="134"/>
    </location>
</feature>
<comment type="function">
    <text evidence="12">Small subunit of the glutamine-dependent carbamoyl phosphate synthetase (CPSase). CPSase catalyzes the formation of carbamoyl phosphate from the ammonia moiety of glutamine, carbonate, and phosphate donated by ATP, constituting the first step of 2 biosynthetic pathways, one leading to arginine and/or urea and the other to pyrimidine nucleotides. The small subunit (glutamine amidotransferase) binds and cleaves glutamine to supply the large subunit with the substrate ammonia.</text>
</comment>
<keyword evidence="7 12" id="KW-0315">Glutamine amidotransferase</keyword>
<dbReference type="GO" id="GO:0004088">
    <property type="term" value="F:carbamoyl-phosphate synthase (glutamine-hydrolyzing) activity"/>
    <property type="evidence" value="ECO:0007669"/>
    <property type="project" value="UniProtKB-UniRule"/>
</dbReference>
<dbReference type="PROSITE" id="PS51273">
    <property type="entry name" value="GATASE_TYPE_1"/>
    <property type="match status" value="1"/>
</dbReference>
<comment type="pathway">
    <text evidence="1 12">Pyrimidine metabolism; UMP biosynthesis via de novo pathway; (S)-dihydroorotate from bicarbonate: step 1/3.</text>
</comment>
<evidence type="ECO:0000256" key="11">
    <source>
        <dbReference type="ARBA" id="ARBA00049285"/>
    </source>
</evidence>
<feature type="active site" description="Nucleophile" evidence="12">
    <location>
        <position position="269"/>
    </location>
</feature>
<evidence type="ECO:0000256" key="8">
    <source>
        <dbReference type="ARBA" id="ARBA00022975"/>
    </source>
</evidence>
<comment type="subunit">
    <text evidence="9">Heterodimer composed of 2 chains; the small (or glutamine) chain promotes the hydrolysis of glutamine to ammonia, which is used by the large (or ammonia) chain to synthesize carbamoyl phosphate.</text>
</comment>
<dbReference type="InterPro" id="IPR050472">
    <property type="entry name" value="Anth_synth/Amidotransfase"/>
</dbReference>
<comment type="catalytic activity">
    <reaction evidence="10 12">
        <text>hydrogencarbonate + L-glutamine + 2 ATP + H2O = carbamoyl phosphate + L-glutamate + 2 ADP + phosphate + 2 H(+)</text>
        <dbReference type="Rhea" id="RHEA:18633"/>
        <dbReference type="ChEBI" id="CHEBI:15377"/>
        <dbReference type="ChEBI" id="CHEBI:15378"/>
        <dbReference type="ChEBI" id="CHEBI:17544"/>
        <dbReference type="ChEBI" id="CHEBI:29985"/>
        <dbReference type="ChEBI" id="CHEBI:30616"/>
        <dbReference type="ChEBI" id="CHEBI:43474"/>
        <dbReference type="ChEBI" id="CHEBI:58228"/>
        <dbReference type="ChEBI" id="CHEBI:58359"/>
        <dbReference type="ChEBI" id="CHEBI:456216"/>
        <dbReference type="EC" id="6.3.5.5"/>
    </reaction>
</comment>
<organism evidence="14">
    <name type="scientific">Erythrotrichia carnea</name>
    <dbReference type="NCBI Taxonomy" id="35151"/>
    <lineage>
        <taxon>Eukaryota</taxon>
        <taxon>Rhodophyta</taxon>
        <taxon>Compsopogonophyceae</taxon>
        <taxon>Erythropeltidales</taxon>
        <taxon>Erythrotrichiaceae</taxon>
        <taxon>Erythrotrichia</taxon>
    </lineage>
</organism>
<dbReference type="PRINTS" id="PR00099">
    <property type="entry name" value="CPSGATASE"/>
</dbReference>
<dbReference type="UniPathway" id="UPA00070">
    <property type="reaction ID" value="UER00115"/>
</dbReference>
<evidence type="ECO:0000259" key="13">
    <source>
        <dbReference type="SMART" id="SM01097"/>
    </source>
</evidence>
<dbReference type="SMART" id="SM01097">
    <property type="entry name" value="CPSase_sm_chain"/>
    <property type="match status" value="1"/>
</dbReference>
<evidence type="ECO:0000256" key="4">
    <source>
        <dbReference type="ARBA" id="ARBA00022598"/>
    </source>
</evidence>
<dbReference type="GO" id="GO:0005524">
    <property type="term" value="F:ATP binding"/>
    <property type="evidence" value="ECO:0007669"/>
    <property type="project" value="UniProtKB-UniRule"/>
</dbReference>
<dbReference type="Pfam" id="PF00117">
    <property type="entry name" value="GATase"/>
    <property type="match status" value="1"/>
</dbReference>
<reference evidence="14" key="2">
    <citation type="submission" date="2017-07" db="EMBL/GenBank/DDBJ databases">
        <authorList>
            <person name="Sun Z.S."/>
            <person name="Albrecht U."/>
            <person name="Echele G."/>
            <person name="Lee C.C."/>
        </authorList>
    </citation>
    <scope>NUCLEOTIDE SEQUENCE</scope>
</reference>
<dbReference type="InterPro" id="IPR017926">
    <property type="entry name" value="GATASE"/>
</dbReference>
<feature type="binding site" evidence="12">
    <location>
        <position position="312"/>
    </location>
    <ligand>
        <name>L-glutamine</name>
        <dbReference type="ChEBI" id="CHEBI:58359"/>
    </ligand>
</feature>
<dbReference type="AlphaFoldDB" id="A0A220T078"/>
<comment type="similarity">
    <text evidence="3 12">Belongs to the CarA family.</text>
</comment>
<name>A0A220T078_9RHOD</name>
<dbReference type="PRINTS" id="PR00096">
    <property type="entry name" value="GATASE"/>
</dbReference>
<comment type="subunit">
    <text evidence="12">Composed of two chains; the small (or glutamine) chain promotes the hydrolysis of glutamine to ammonia, which is used by the large (or ammonia) chain to synthesize carbamoyl phosphate. Tetramer of heterodimers (alpha,beta)4.</text>
</comment>
<feature type="active site" evidence="12">
    <location>
        <position position="354"/>
    </location>
</feature>
<dbReference type="Pfam" id="PF00988">
    <property type="entry name" value="CPSase_sm_chain"/>
    <property type="match status" value="1"/>
</dbReference>
<keyword evidence="14" id="KW-0934">Plastid</keyword>
<keyword evidence="12" id="KW-0055">Arginine biosynthesis</keyword>
<dbReference type="GO" id="GO:0006526">
    <property type="term" value="P:L-arginine biosynthetic process"/>
    <property type="evidence" value="ECO:0007669"/>
    <property type="project" value="UniProtKB-UniRule"/>
</dbReference>
<dbReference type="InterPro" id="IPR035686">
    <property type="entry name" value="CPSase_GATase1"/>
</dbReference>